<dbReference type="AlphaFoldDB" id="A0A4Q9Z1E6"/>
<dbReference type="Gene3D" id="3.30.530.20">
    <property type="match status" value="1"/>
</dbReference>
<organism evidence="3 4">
    <name type="scientific">Flavobacterium silvisoli</name>
    <dbReference type="NCBI Taxonomy" id="2529433"/>
    <lineage>
        <taxon>Bacteria</taxon>
        <taxon>Pseudomonadati</taxon>
        <taxon>Bacteroidota</taxon>
        <taxon>Flavobacteriia</taxon>
        <taxon>Flavobacteriales</taxon>
        <taxon>Flavobacteriaceae</taxon>
        <taxon>Flavobacterium</taxon>
    </lineage>
</organism>
<evidence type="ECO:0000313" key="3">
    <source>
        <dbReference type="EMBL" id="TBX70157.1"/>
    </source>
</evidence>
<dbReference type="Pfam" id="PF08327">
    <property type="entry name" value="AHSA1"/>
    <property type="match status" value="1"/>
</dbReference>
<dbReference type="OrthoDB" id="384974at2"/>
<reference evidence="3 4" key="1">
    <citation type="submission" date="2019-02" db="EMBL/GenBank/DDBJ databases">
        <title>Flavobacterium sp. RD-2-33 isolated from forest soil.</title>
        <authorList>
            <person name="Chaudhary D.K."/>
        </authorList>
    </citation>
    <scope>NUCLEOTIDE SEQUENCE [LARGE SCALE GENOMIC DNA]</scope>
    <source>
        <strain evidence="3 4">RD-2-33</strain>
    </source>
</reference>
<evidence type="ECO:0000256" key="1">
    <source>
        <dbReference type="ARBA" id="ARBA00006817"/>
    </source>
</evidence>
<comment type="similarity">
    <text evidence="1">Belongs to the AHA1 family.</text>
</comment>
<protein>
    <submittedName>
        <fullName evidence="3">Polyketide cyclase</fullName>
    </submittedName>
</protein>
<dbReference type="EMBL" id="SJPE01000004">
    <property type="protein sequence ID" value="TBX70157.1"/>
    <property type="molecule type" value="Genomic_DNA"/>
</dbReference>
<dbReference type="CDD" id="cd08894">
    <property type="entry name" value="SRPBCC_CalC_Aha1-like_1"/>
    <property type="match status" value="1"/>
</dbReference>
<accession>A0A4Q9Z1E6</accession>
<sequence length="151" mass="17728">MTTTSNTADREIIISRLLNAPIELVWEVWTNPDHIKNWWGPNGFTNTITKMEIIPNGQWNLIMHGPDGTDYDNQSIFTEVIHHKKIVYRHLGDHQFTATIEFEARGNQTYIHWQMLFDTAEELIRIAKLYPINDGLKQNVDKLEVYLKNHQ</sequence>
<dbReference type="InterPro" id="IPR013538">
    <property type="entry name" value="ASHA1/2-like_C"/>
</dbReference>
<dbReference type="SUPFAM" id="SSF55961">
    <property type="entry name" value="Bet v1-like"/>
    <property type="match status" value="1"/>
</dbReference>
<dbReference type="RefSeq" id="WP_131475553.1">
    <property type="nucleotide sequence ID" value="NZ_SJPE01000004.1"/>
</dbReference>
<comment type="caution">
    <text evidence="3">The sequence shown here is derived from an EMBL/GenBank/DDBJ whole genome shotgun (WGS) entry which is preliminary data.</text>
</comment>
<feature type="domain" description="Activator of Hsp90 ATPase homologue 1/2-like C-terminal" evidence="2">
    <location>
        <begin position="19"/>
        <end position="148"/>
    </location>
</feature>
<keyword evidence="4" id="KW-1185">Reference proteome</keyword>
<proteinExistence type="inferred from homology"/>
<dbReference type="InterPro" id="IPR023393">
    <property type="entry name" value="START-like_dom_sf"/>
</dbReference>
<gene>
    <name evidence="3" type="ORF">EZL74_05270</name>
</gene>
<dbReference type="Proteomes" id="UP000293300">
    <property type="component" value="Unassembled WGS sequence"/>
</dbReference>
<evidence type="ECO:0000313" key="4">
    <source>
        <dbReference type="Proteomes" id="UP000293300"/>
    </source>
</evidence>
<evidence type="ECO:0000259" key="2">
    <source>
        <dbReference type="Pfam" id="PF08327"/>
    </source>
</evidence>
<name>A0A4Q9Z1E6_9FLAO</name>